<proteinExistence type="predicted"/>
<dbReference type="WBParaSite" id="ALUE_0001374701-mRNA-1">
    <property type="protein sequence ID" value="ALUE_0001374701-mRNA-1"/>
    <property type="gene ID" value="ALUE_0001374701"/>
</dbReference>
<keyword evidence="1" id="KW-1185">Reference proteome</keyword>
<organism evidence="1 2">
    <name type="scientific">Ascaris lumbricoides</name>
    <name type="common">Giant roundworm</name>
    <dbReference type="NCBI Taxonomy" id="6252"/>
    <lineage>
        <taxon>Eukaryota</taxon>
        <taxon>Metazoa</taxon>
        <taxon>Ecdysozoa</taxon>
        <taxon>Nematoda</taxon>
        <taxon>Chromadorea</taxon>
        <taxon>Rhabditida</taxon>
        <taxon>Spirurina</taxon>
        <taxon>Ascaridomorpha</taxon>
        <taxon>Ascaridoidea</taxon>
        <taxon>Ascarididae</taxon>
        <taxon>Ascaris</taxon>
    </lineage>
</organism>
<protein>
    <submittedName>
        <fullName evidence="2">Uncharacterized protein</fullName>
    </submittedName>
</protein>
<evidence type="ECO:0000313" key="1">
    <source>
        <dbReference type="Proteomes" id="UP000036681"/>
    </source>
</evidence>
<sequence>MLPTTEPGSNFKRFVQAEVEGAYEKRPKRSTWYFHSILYVNIPFCEYEAVCVFASLEALLRTAAVAQCGT</sequence>
<reference evidence="2" key="1">
    <citation type="submission" date="2017-02" db="UniProtKB">
        <authorList>
            <consortium name="WormBaseParasite"/>
        </authorList>
    </citation>
    <scope>IDENTIFICATION</scope>
</reference>
<evidence type="ECO:0000313" key="2">
    <source>
        <dbReference type="WBParaSite" id="ALUE_0001374701-mRNA-1"/>
    </source>
</evidence>
<dbReference type="AlphaFoldDB" id="A0A0M3I8Q0"/>
<accession>A0A0M3I8Q0</accession>
<dbReference type="Proteomes" id="UP000036681">
    <property type="component" value="Unplaced"/>
</dbReference>
<name>A0A0M3I8Q0_ASCLU</name>